<keyword evidence="6" id="KW-1185">Reference proteome</keyword>
<evidence type="ECO:0000256" key="2">
    <source>
        <dbReference type="ARBA" id="ARBA00022801"/>
    </source>
</evidence>
<dbReference type="EMBL" id="JAEUWV010000006">
    <property type="protein sequence ID" value="MCO6394487.1"/>
    <property type="molecule type" value="Genomic_DNA"/>
</dbReference>
<name>A0AAW5HW18_9CORY</name>
<dbReference type="PROSITE" id="PS00893">
    <property type="entry name" value="NUDIX_BOX"/>
    <property type="match status" value="1"/>
</dbReference>
<dbReference type="SUPFAM" id="SSF55811">
    <property type="entry name" value="Nudix"/>
    <property type="match status" value="1"/>
</dbReference>
<dbReference type="PANTHER" id="PTHR43046">
    <property type="entry name" value="GDP-MANNOSE MANNOSYL HYDROLASE"/>
    <property type="match status" value="1"/>
</dbReference>
<sequence length="159" mass="17205">MQGDGNGWVEGPNGQKMWGKHGAAGLFLQATHGGEPVVLMQHRAPWTAQGDTWGIPGGARDSHETASQAALRETEEECGIDWGEVDVDKELVTSGPAPSGWTYTTVLARVRSGEPLETTANEESVELRWVPLKKLEELALHPGLRAALPDILRHTVSHD</sequence>
<gene>
    <name evidence="5" type="ORF">JMN37_05785</name>
</gene>
<evidence type="ECO:0000313" key="5">
    <source>
        <dbReference type="EMBL" id="MCO6394487.1"/>
    </source>
</evidence>
<dbReference type="InterPro" id="IPR015797">
    <property type="entry name" value="NUDIX_hydrolase-like_dom_sf"/>
</dbReference>
<evidence type="ECO:0000256" key="1">
    <source>
        <dbReference type="ARBA" id="ARBA00001946"/>
    </source>
</evidence>
<dbReference type="Gene3D" id="3.90.79.10">
    <property type="entry name" value="Nucleoside Triphosphate Pyrophosphohydrolase"/>
    <property type="match status" value="1"/>
</dbReference>
<comment type="caution">
    <text evidence="5">The sequence shown here is derived from an EMBL/GenBank/DDBJ whole genome shotgun (WGS) entry which is preliminary data.</text>
</comment>
<keyword evidence="2 5" id="KW-0378">Hydrolase</keyword>
<feature type="region of interest" description="Disordered" evidence="3">
    <location>
        <begin position="49"/>
        <end position="75"/>
    </location>
</feature>
<reference evidence="5 6" key="1">
    <citation type="submission" date="2021-01" db="EMBL/GenBank/DDBJ databases">
        <title>Identification and Characterization of Corynebacterium sp.</title>
        <authorList>
            <person name="Luo Q."/>
            <person name="Qu P."/>
            <person name="Chen Q."/>
        </authorList>
    </citation>
    <scope>NUCLEOTIDE SEQUENCE [LARGE SCALE GENOMIC DNA]</scope>
    <source>
        <strain evidence="5 6">MC-18</strain>
    </source>
</reference>
<dbReference type="InterPro" id="IPR020084">
    <property type="entry name" value="NUDIX_hydrolase_CS"/>
</dbReference>
<evidence type="ECO:0000313" key="6">
    <source>
        <dbReference type="Proteomes" id="UP001205920"/>
    </source>
</evidence>
<dbReference type="AlphaFoldDB" id="A0AAW5HW18"/>
<dbReference type="Pfam" id="PF00293">
    <property type="entry name" value="NUDIX"/>
    <property type="match status" value="1"/>
</dbReference>
<protein>
    <submittedName>
        <fullName evidence="5">NUDIX hydrolase</fullName>
    </submittedName>
</protein>
<dbReference type="RefSeq" id="WP_252931341.1">
    <property type="nucleotide sequence ID" value="NZ_JAEUWV010000006.1"/>
</dbReference>
<evidence type="ECO:0000256" key="3">
    <source>
        <dbReference type="SAM" id="MobiDB-lite"/>
    </source>
</evidence>
<dbReference type="PANTHER" id="PTHR43046:SF2">
    <property type="entry name" value="8-OXO-DGTP DIPHOSPHATASE-RELATED"/>
    <property type="match status" value="1"/>
</dbReference>
<organism evidence="5 6">
    <name type="scientific">Corynebacterium lipophilum</name>
    <dbReference type="NCBI Taxonomy" id="2804918"/>
    <lineage>
        <taxon>Bacteria</taxon>
        <taxon>Bacillati</taxon>
        <taxon>Actinomycetota</taxon>
        <taxon>Actinomycetes</taxon>
        <taxon>Mycobacteriales</taxon>
        <taxon>Corynebacteriaceae</taxon>
        <taxon>Corynebacterium</taxon>
    </lineage>
</organism>
<feature type="domain" description="Nudix hydrolase" evidence="4">
    <location>
        <begin position="19"/>
        <end position="153"/>
    </location>
</feature>
<dbReference type="PROSITE" id="PS51462">
    <property type="entry name" value="NUDIX"/>
    <property type="match status" value="1"/>
</dbReference>
<comment type="cofactor">
    <cofactor evidence="1">
        <name>Mg(2+)</name>
        <dbReference type="ChEBI" id="CHEBI:18420"/>
    </cofactor>
</comment>
<evidence type="ECO:0000259" key="4">
    <source>
        <dbReference type="PROSITE" id="PS51462"/>
    </source>
</evidence>
<proteinExistence type="predicted"/>
<accession>A0AAW5HW18</accession>
<dbReference type="Proteomes" id="UP001205920">
    <property type="component" value="Unassembled WGS sequence"/>
</dbReference>
<dbReference type="InterPro" id="IPR000086">
    <property type="entry name" value="NUDIX_hydrolase_dom"/>
</dbReference>
<dbReference type="GO" id="GO:0016787">
    <property type="term" value="F:hydrolase activity"/>
    <property type="evidence" value="ECO:0007669"/>
    <property type="project" value="UniProtKB-KW"/>
</dbReference>